<dbReference type="Proteomes" id="UP000500953">
    <property type="component" value="Chromosome"/>
</dbReference>
<sequence length="121" mass="13526">MIRAVHYIMIPAVHYIMIPAMHNTMIPAMHHIMIPAVHHIMIPAVHHIMIPAVHHIMIPACFWPGSHREIPAKSTPESQGERRTPWTRRVGIACPGITNRASGTLGSWKLASSTPDSRKLV</sequence>
<name>A0A6G9YWX6_9NOCA</name>
<dbReference type="RefSeq" id="WP_238845839.1">
    <property type="nucleotide sequence ID" value="NZ_CP046173.1"/>
</dbReference>
<protein>
    <submittedName>
        <fullName evidence="2">Uncharacterized protein</fullName>
    </submittedName>
</protein>
<evidence type="ECO:0000313" key="2">
    <source>
        <dbReference type="EMBL" id="QIS17670.1"/>
    </source>
</evidence>
<evidence type="ECO:0000313" key="3">
    <source>
        <dbReference type="Proteomes" id="UP000500953"/>
    </source>
</evidence>
<accession>A0A6G9YWX6</accession>
<dbReference type="AlphaFoldDB" id="A0A6G9YWX6"/>
<evidence type="ECO:0000256" key="1">
    <source>
        <dbReference type="SAM" id="MobiDB-lite"/>
    </source>
</evidence>
<reference evidence="2 3" key="1">
    <citation type="journal article" date="2019" name="ACS Chem. Biol.">
        <title>Identification and Mobilization of a Cryptic Antibiotic Biosynthesis Gene Locus from a Human-Pathogenic Nocardia Isolate.</title>
        <authorList>
            <person name="Herisse M."/>
            <person name="Ishida K."/>
            <person name="Porter J.L."/>
            <person name="Howden B."/>
            <person name="Hertweck C."/>
            <person name="Stinear T.P."/>
            <person name="Pidot S.J."/>
        </authorList>
    </citation>
    <scope>NUCLEOTIDE SEQUENCE [LARGE SCALE GENOMIC DNA]</scope>
    <source>
        <strain evidence="2 3">AUSMDU00012715</strain>
    </source>
</reference>
<dbReference type="EMBL" id="CP046173">
    <property type="protein sequence ID" value="QIS17670.1"/>
    <property type="molecule type" value="Genomic_DNA"/>
</dbReference>
<proteinExistence type="predicted"/>
<organism evidence="2 3">
    <name type="scientific">Nocardia terpenica</name>
    <dbReference type="NCBI Taxonomy" id="455432"/>
    <lineage>
        <taxon>Bacteria</taxon>
        <taxon>Bacillati</taxon>
        <taxon>Actinomycetota</taxon>
        <taxon>Actinomycetes</taxon>
        <taxon>Mycobacteriales</taxon>
        <taxon>Nocardiaceae</taxon>
        <taxon>Nocardia</taxon>
    </lineage>
</organism>
<feature type="region of interest" description="Disordered" evidence="1">
    <location>
        <begin position="69"/>
        <end position="89"/>
    </location>
</feature>
<gene>
    <name evidence="2" type="ORF">F6W96_04465</name>
</gene>